<dbReference type="InterPro" id="IPR010734">
    <property type="entry name" value="Copine_C"/>
</dbReference>
<dbReference type="GO" id="GO:0005544">
    <property type="term" value="F:calcium-dependent phospholipid binding"/>
    <property type="evidence" value="ECO:0007669"/>
    <property type="project" value="InterPro"/>
</dbReference>
<dbReference type="GO" id="GO:0005886">
    <property type="term" value="C:plasma membrane"/>
    <property type="evidence" value="ECO:0007669"/>
    <property type="project" value="TreeGrafter"/>
</dbReference>
<reference evidence="2" key="1">
    <citation type="journal article" date="2022" name="Proc. Natl. Acad. Sci. U.S.A.">
        <title>Life cycle and functional genomics of the unicellular red alga Galdieria for elucidating algal and plant evolution and industrial use.</title>
        <authorList>
            <person name="Hirooka S."/>
            <person name="Itabashi T."/>
            <person name="Ichinose T.M."/>
            <person name="Onuma R."/>
            <person name="Fujiwara T."/>
            <person name="Yamashita S."/>
            <person name="Jong L.W."/>
            <person name="Tomita R."/>
            <person name="Iwane A.H."/>
            <person name="Miyagishima S.Y."/>
        </authorList>
    </citation>
    <scope>NUCLEOTIDE SEQUENCE</scope>
    <source>
        <strain evidence="2">NBRC 102759</strain>
    </source>
</reference>
<evidence type="ECO:0000259" key="1">
    <source>
        <dbReference type="PROSITE" id="PS50234"/>
    </source>
</evidence>
<proteinExistence type="predicted"/>
<dbReference type="PANTHER" id="PTHR10857">
    <property type="entry name" value="COPINE"/>
    <property type="match status" value="1"/>
</dbReference>
<dbReference type="GO" id="GO:0071277">
    <property type="term" value="P:cellular response to calcium ion"/>
    <property type="evidence" value="ECO:0007669"/>
    <property type="project" value="TreeGrafter"/>
</dbReference>
<dbReference type="EMBL" id="BQMJ01000009">
    <property type="protein sequence ID" value="GJQ09548.1"/>
    <property type="molecule type" value="Genomic_DNA"/>
</dbReference>
<gene>
    <name evidence="2" type="ORF">GpartN1_g1339.t1</name>
</gene>
<name>A0A9C7UN74_9RHOD</name>
<feature type="domain" description="VWFA" evidence="1">
    <location>
        <begin position="351"/>
        <end position="568"/>
    </location>
</feature>
<dbReference type="InterPro" id="IPR036465">
    <property type="entry name" value="vWFA_dom_sf"/>
</dbReference>
<evidence type="ECO:0000313" key="2">
    <source>
        <dbReference type="EMBL" id="GJQ09548.1"/>
    </source>
</evidence>
<organism evidence="2 3">
    <name type="scientific">Galdieria partita</name>
    <dbReference type="NCBI Taxonomy" id="83374"/>
    <lineage>
        <taxon>Eukaryota</taxon>
        <taxon>Rhodophyta</taxon>
        <taxon>Bangiophyceae</taxon>
        <taxon>Galdieriales</taxon>
        <taxon>Galdieriaceae</taxon>
        <taxon>Galdieria</taxon>
    </lineage>
</organism>
<dbReference type="Proteomes" id="UP001061958">
    <property type="component" value="Unassembled WGS sequence"/>
</dbReference>
<evidence type="ECO:0000313" key="3">
    <source>
        <dbReference type="Proteomes" id="UP001061958"/>
    </source>
</evidence>
<sequence length="608" mass="68806">MSLKETNNRTNTKQVKTAFKLKDANKTKLILTFSLRNVPQDSSHCLYIVVHETVPEETTQFMSLSTRKRKEMGRTEALPSDSELWFHNSVELSYTFEDTQTLYIQVFRQRDQTNVFADSQRQLWGEQWISVGQLLVRFGCIALLPLALQEPLVGKEEPMLEITAVEPKYVKSIVSLHLAAAKLRKPSGIFGSIRPILILRRSYQHELATNEMSSNLGPCGDETLWEVIYETEPVKEENIFHSLTKNTGLQRNMFDFGRLDLFQEDLNRGNVDLPLLLEVIHLKKTGQRSPIGNFSTSQKFLSSQQPNAIFPLQSAHPDHPSPPGYIVLLSPLRMHTLRTFLDYIVGGCELRMIFAIDFTASNGNPKQPGTLHYCGDASRMNEYERAIREIANILLAYQIEEKIACFGFGAKLPPHEKTHHCFPLTLDERNPYFRGLEDVIAGYHSMLGTIELHGPTVLSEVIKTSTNMAIEQFQATDHARYLVLFILTDGAISDIHATTEEIKRASQSAPLSIVIIGIGSDDFKDMDSLKSCYQLERPILQFVPYRQFSNNTGGSYSNLAMRKVLAEIPQQMLAFMKLAQIKPKRPVRRSLNLYPQIVQASAPLATSS</sequence>
<accession>A0A9C7UN74</accession>
<dbReference type="InterPro" id="IPR045052">
    <property type="entry name" value="Copine"/>
</dbReference>
<reference evidence="2" key="2">
    <citation type="submission" date="2022-01" db="EMBL/GenBank/DDBJ databases">
        <authorList>
            <person name="Hirooka S."/>
            <person name="Miyagishima S.Y."/>
        </authorList>
    </citation>
    <scope>NUCLEOTIDE SEQUENCE</scope>
    <source>
        <strain evidence="2">NBRC 102759</strain>
    </source>
</reference>
<dbReference type="PANTHER" id="PTHR10857:SF106">
    <property type="entry name" value="C2 DOMAIN-CONTAINING PROTEIN"/>
    <property type="match status" value="1"/>
</dbReference>
<comment type="caution">
    <text evidence="2">The sequence shown here is derived from an EMBL/GenBank/DDBJ whole genome shotgun (WGS) entry which is preliminary data.</text>
</comment>
<dbReference type="AlphaFoldDB" id="A0A9C7UN74"/>
<dbReference type="SMART" id="SM00327">
    <property type="entry name" value="VWA"/>
    <property type="match status" value="1"/>
</dbReference>
<dbReference type="InterPro" id="IPR002035">
    <property type="entry name" value="VWF_A"/>
</dbReference>
<keyword evidence="3" id="KW-1185">Reference proteome</keyword>
<dbReference type="Pfam" id="PF07002">
    <property type="entry name" value="Copine"/>
    <property type="match status" value="1"/>
</dbReference>
<protein>
    <recommendedName>
        <fullName evidence="1">VWFA domain-containing protein</fullName>
    </recommendedName>
</protein>
<dbReference type="SUPFAM" id="SSF53300">
    <property type="entry name" value="vWA-like"/>
    <property type="match status" value="1"/>
</dbReference>
<dbReference type="PROSITE" id="PS50234">
    <property type="entry name" value="VWFA"/>
    <property type="match status" value="1"/>
</dbReference>
<dbReference type="OrthoDB" id="1591at2759"/>